<proteinExistence type="predicted"/>
<reference evidence="1 2" key="1">
    <citation type="submission" date="2020-12" db="EMBL/GenBank/DDBJ databases">
        <authorList>
            <person name="Rakov C."/>
            <person name="Alkalay-Oren S."/>
            <person name="Coppenhagen-Glazer S."/>
            <person name="Hazan R."/>
        </authorList>
    </citation>
    <scope>NUCLEOTIDE SEQUENCE [LARGE SCALE GENOMIC DNA]</scope>
</reference>
<evidence type="ECO:0000313" key="1">
    <source>
        <dbReference type="EMBL" id="QQK88335.1"/>
    </source>
</evidence>
<accession>A0A7T6ZMB3</accession>
<dbReference type="EMBL" id="MW358928">
    <property type="protein sequence ID" value="QQK88335.1"/>
    <property type="molecule type" value="Genomic_DNA"/>
</dbReference>
<protein>
    <submittedName>
        <fullName evidence="1">Uncharacterized protein</fullName>
    </submittedName>
</protein>
<sequence length="138" mass="15935">MRDTLSTTLITLCGFTPDNARKLVSYFNDHALVEEGDYVSSTVCYAIRELVIDQETISELPFLENHLGCYLYQEGTFDRDWGWEGDGDIVLQTEILVEQEISKDFNELLEKLGVDTNDESIKVFKSKWFRPIRSRAEV</sequence>
<evidence type="ECO:0000313" key="2">
    <source>
        <dbReference type="Proteomes" id="UP000595268"/>
    </source>
</evidence>
<organism evidence="1 2">
    <name type="scientific">Providencia phage PSTRCR_120</name>
    <dbReference type="NCBI Taxonomy" id="2800826"/>
    <lineage>
        <taxon>Viruses</taxon>
        <taxon>Duplodnaviria</taxon>
        <taxon>Heunggongvirae</taxon>
        <taxon>Uroviricota</taxon>
        <taxon>Caudoviricetes</taxon>
        <taxon>Autographivirales</taxon>
        <taxon>Autotranscriptaviridae</taxon>
        <taxon>Studiervirinae</taxon>
        <taxon>Solymavirus</taxon>
        <taxon>Solymavirus PSTRCR120</taxon>
    </lineage>
</organism>
<dbReference type="Proteomes" id="UP000595268">
    <property type="component" value="Segment"/>
</dbReference>
<keyword evidence="2" id="KW-1185">Reference proteome</keyword>
<name>A0A7T6ZMB3_9CAUD</name>